<dbReference type="PRINTS" id="PR00463">
    <property type="entry name" value="EP450I"/>
</dbReference>
<dbReference type="OrthoDB" id="2789670at2759"/>
<keyword evidence="6" id="KW-0492">Microsome</keyword>
<comment type="function">
    <text evidence="9">Cytochromes P450 are a group of heme-thiolate monooxygenases. They oxidize a variety of structurally unrelated compounds, including steroids, fatty acids, and xenobiotics.</text>
</comment>
<dbReference type="InterPro" id="IPR050705">
    <property type="entry name" value="Cytochrome_P450_3A"/>
</dbReference>
<keyword evidence="5 10" id="KW-0479">Metal-binding</keyword>
<keyword evidence="14" id="KW-1185">Reference proteome</keyword>
<dbReference type="GO" id="GO:0005789">
    <property type="term" value="C:endoplasmic reticulum membrane"/>
    <property type="evidence" value="ECO:0007669"/>
    <property type="project" value="UniProtKB-SubCell"/>
</dbReference>
<reference evidence="13" key="1">
    <citation type="submission" date="2018-11" db="EMBL/GenBank/DDBJ databases">
        <authorList>
            <person name="Alioto T."/>
            <person name="Alioto T."/>
        </authorList>
    </citation>
    <scope>NUCLEOTIDE SEQUENCE</scope>
</reference>
<dbReference type="PANTHER" id="PTHR24302:SF15">
    <property type="entry name" value="FATTY-ACID PEROXYGENASE"/>
    <property type="match status" value="1"/>
</dbReference>
<evidence type="ECO:0000256" key="1">
    <source>
        <dbReference type="ARBA" id="ARBA00004174"/>
    </source>
</evidence>
<dbReference type="Gene3D" id="1.10.630.10">
    <property type="entry name" value="Cytochrome P450"/>
    <property type="match status" value="1"/>
</dbReference>
<evidence type="ECO:0000256" key="3">
    <source>
        <dbReference type="ARBA" id="ARBA00010617"/>
    </source>
</evidence>
<dbReference type="InterPro" id="IPR002401">
    <property type="entry name" value="Cyt_P450_E_grp-I"/>
</dbReference>
<evidence type="ECO:0000256" key="4">
    <source>
        <dbReference type="ARBA" id="ARBA00022617"/>
    </source>
</evidence>
<evidence type="ECO:0000256" key="7">
    <source>
        <dbReference type="ARBA" id="ARBA00023002"/>
    </source>
</evidence>
<keyword evidence="6" id="KW-0256">Endoplasmic reticulum</keyword>
<evidence type="ECO:0000256" key="9">
    <source>
        <dbReference type="ARBA" id="ARBA00043906"/>
    </source>
</evidence>
<sequence>MKNLQKIIPTEKYFGKFVLENFVELNAVLCVLALVVFAVNRHLKRHYGVFDRLGIPGPKPSWLCGNLAEILRKGQFQAIMEWRSQYGRVFGYFEGYTPVLSVSDPEIVKQVLVKDFQNFSHRKQFPLAPRKSLGLFLENGSQWKRSRSLLTPVFSSGKLKQMYSTMSDRVDHLMDNLENKKEFSIDMYDLFQCLTLDVIGRCAFGLQTNAQIDSNDPFLINIRTLFSYISKTFILPLVMAVPFVQHFIFALKRVVLLLGSNPVEWLRKQLTEVINIRKNMGAGNNATDLVHQMLFVDKKGKKPMSEREIVAQSLTFLLAGYETTSAVLAFLTHLLARHPEVQSRVSDEILNKIGKEEITYDSLSYMPYFNMVFDEVCRLYPTASLIVTRKAARDCVYGNVKIPAGMNVQVDVWGLHHDTELWEDAKKFDPERFSSTNKEKIKPFSFIPFGAGPRSCIGARFAMLETKIAIVRVLQKYRFEQSSETKEELELECRGAIVPKDGVFVKIVPKEQVF</sequence>
<evidence type="ECO:0000256" key="5">
    <source>
        <dbReference type="ARBA" id="ARBA00022723"/>
    </source>
</evidence>
<dbReference type="GO" id="GO:0005506">
    <property type="term" value="F:iron ion binding"/>
    <property type="evidence" value="ECO:0007669"/>
    <property type="project" value="InterPro"/>
</dbReference>
<keyword evidence="12" id="KW-0812">Transmembrane</keyword>
<dbReference type="InterPro" id="IPR036396">
    <property type="entry name" value="Cyt_P450_sf"/>
</dbReference>
<evidence type="ECO:0000256" key="10">
    <source>
        <dbReference type="PIRSR" id="PIRSR602401-1"/>
    </source>
</evidence>
<dbReference type="InterPro" id="IPR017972">
    <property type="entry name" value="Cyt_P450_CS"/>
</dbReference>
<comment type="subcellular location">
    <subcellularLocation>
        <location evidence="2">Endoplasmic reticulum membrane</location>
        <topology evidence="2">Peripheral membrane protein</topology>
    </subcellularLocation>
    <subcellularLocation>
        <location evidence="1">Microsome membrane</location>
        <topology evidence="1">Peripheral membrane protein</topology>
    </subcellularLocation>
</comment>
<dbReference type="PRINTS" id="PR00385">
    <property type="entry name" value="P450"/>
</dbReference>
<keyword evidence="11" id="KW-0503">Monooxygenase</keyword>
<gene>
    <name evidence="13" type="ORF">MGAL_10B069239</name>
</gene>
<keyword evidence="8 10" id="KW-0408">Iron</keyword>
<keyword evidence="12" id="KW-1133">Transmembrane helix</keyword>
<evidence type="ECO:0000256" key="2">
    <source>
        <dbReference type="ARBA" id="ARBA00004406"/>
    </source>
</evidence>
<dbReference type="AlphaFoldDB" id="A0A8B6DT64"/>
<dbReference type="InterPro" id="IPR001128">
    <property type="entry name" value="Cyt_P450"/>
</dbReference>
<feature type="transmembrane region" description="Helical" evidence="12">
    <location>
        <begin position="22"/>
        <end position="39"/>
    </location>
</feature>
<dbReference type="CDD" id="cd11055">
    <property type="entry name" value="CYP3A-like"/>
    <property type="match status" value="1"/>
</dbReference>
<comment type="cofactor">
    <cofactor evidence="10">
        <name>heme</name>
        <dbReference type="ChEBI" id="CHEBI:30413"/>
    </cofactor>
</comment>
<dbReference type="EMBL" id="UYJE01004005">
    <property type="protein sequence ID" value="VDI24158.1"/>
    <property type="molecule type" value="Genomic_DNA"/>
</dbReference>
<feature type="binding site" description="axial binding residue" evidence="10">
    <location>
        <position position="456"/>
    </location>
    <ligand>
        <name>heme</name>
        <dbReference type="ChEBI" id="CHEBI:30413"/>
    </ligand>
    <ligandPart>
        <name>Fe</name>
        <dbReference type="ChEBI" id="CHEBI:18248"/>
    </ligandPart>
</feature>
<keyword evidence="4 10" id="KW-0349">Heme</keyword>
<dbReference type="GO" id="GO:0008395">
    <property type="term" value="F:steroid hydroxylase activity"/>
    <property type="evidence" value="ECO:0007669"/>
    <property type="project" value="TreeGrafter"/>
</dbReference>
<comment type="similarity">
    <text evidence="3 11">Belongs to the cytochrome P450 family.</text>
</comment>
<dbReference type="Pfam" id="PF00067">
    <property type="entry name" value="p450"/>
    <property type="match status" value="1"/>
</dbReference>
<dbReference type="GO" id="GO:0016705">
    <property type="term" value="F:oxidoreductase activity, acting on paired donors, with incorporation or reduction of molecular oxygen"/>
    <property type="evidence" value="ECO:0007669"/>
    <property type="project" value="InterPro"/>
</dbReference>
<keyword evidence="7 11" id="KW-0560">Oxidoreductase</keyword>
<dbReference type="FunFam" id="1.10.630.10:FF:000042">
    <property type="entry name" value="Cytochrome P450"/>
    <property type="match status" value="1"/>
</dbReference>
<evidence type="ECO:0000313" key="13">
    <source>
        <dbReference type="EMBL" id="VDI24158.1"/>
    </source>
</evidence>
<accession>A0A8B6DT64</accession>
<evidence type="ECO:0000256" key="12">
    <source>
        <dbReference type="SAM" id="Phobius"/>
    </source>
</evidence>
<proteinExistence type="inferred from homology"/>
<evidence type="ECO:0000256" key="8">
    <source>
        <dbReference type="ARBA" id="ARBA00023004"/>
    </source>
</evidence>
<protein>
    <submittedName>
        <fullName evidence="13">Uncharacterized protein</fullName>
    </submittedName>
</protein>
<dbReference type="Proteomes" id="UP000596742">
    <property type="component" value="Unassembled WGS sequence"/>
</dbReference>
<dbReference type="PANTHER" id="PTHR24302">
    <property type="entry name" value="CYTOCHROME P450 FAMILY 3"/>
    <property type="match status" value="1"/>
</dbReference>
<keyword evidence="12" id="KW-0472">Membrane</keyword>
<organism evidence="13 14">
    <name type="scientific">Mytilus galloprovincialis</name>
    <name type="common">Mediterranean mussel</name>
    <dbReference type="NCBI Taxonomy" id="29158"/>
    <lineage>
        <taxon>Eukaryota</taxon>
        <taxon>Metazoa</taxon>
        <taxon>Spiralia</taxon>
        <taxon>Lophotrochozoa</taxon>
        <taxon>Mollusca</taxon>
        <taxon>Bivalvia</taxon>
        <taxon>Autobranchia</taxon>
        <taxon>Pteriomorphia</taxon>
        <taxon>Mytilida</taxon>
        <taxon>Mytiloidea</taxon>
        <taxon>Mytilidae</taxon>
        <taxon>Mytilinae</taxon>
        <taxon>Mytilus</taxon>
    </lineage>
</organism>
<dbReference type="SUPFAM" id="SSF48264">
    <property type="entry name" value="Cytochrome P450"/>
    <property type="match status" value="1"/>
</dbReference>
<name>A0A8B6DT64_MYTGA</name>
<dbReference type="GO" id="GO:0020037">
    <property type="term" value="F:heme binding"/>
    <property type="evidence" value="ECO:0007669"/>
    <property type="project" value="InterPro"/>
</dbReference>
<comment type="caution">
    <text evidence="13">The sequence shown here is derived from an EMBL/GenBank/DDBJ whole genome shotgun (WGS) entry which is preliminary data.</text>
</comment>
<evidence type="ECO:0000256" key="6">
    <source>
        <dbReference type="ARBA" id="ARBA00022848"/>
    </source>
</evidence>
<dbReference type="PROSITE" id="PS00086">
    <property type="entry name" value="CYTOCHROME_P450"/>
    <property type="match status" value="1"/>
</dbReference>
<evidence type="ECO:0000313" key="14">
    <source>
        <dbReference type="Proteomes" id="UP000596742"/>
    </source>
</evidence>
<evidence type="ECO:0000256" key="11">
    <source>
        <dbReference type="RuleBase" id="RU000461"/>
    </source>
</evidence>